<accession>K0INR8</accession>
<dbReference type="KEGG" id="nga:Ngar_c29310"/>
<keyword evidence="1" id="KW-1133">Transmembrane helix</keyword>
<evidence type="ECO:0000313" key="3">
    <source>
        <dbReference type="Proteomes" id="UP000008037"/>
    </source>
</evidence>
<name>K0INR8_NITGG</name>
<protein>
    <recommendedName>
        <fullName evidence="4">DUF3185 family protein</fullName>
    </recommendedName>
</protein>
<dbReference type="EMBL" id="CP002408">
    <property type="protein sequence ID" value="AFU59849.1"/>
    <property type="molecule type" value="Genomic_DNA"/>
</dbReference>
<keyword evidence="1" id="KW-0472">Membrane</keyword>
<dbReference type="Proteomes" id="UP000008037">
    <property type="component" value="Chromosome"/>
</dbReference>
<keyword evidence="3" id="KW-1185">Reference proteome</keyword>
<proteinExistence type="predicted"/>
<evidence type="ECO:0000313" key="2">
    <source>
        <dbReference type="EMBL" id="AFU59849.1"/>
    </source>
</evidence>
<dbReference type="GeneID" id="13794950"/>
<dbReference type="HOGENOM" id="CLU_203622_0_0_2"/>
<organism evidence="2 3">
    <name type="scientific">Nitrososphaera gargensis (strain Ga9.2)</name>
    <dbReference type="NCBI Taxonomy" id="1237085"/>
    <lineage>
        <taxon>Archaea</taxon>
        <taxon>Nitrososphaerota</taxon>
        <taxon>Nitrososphaeria</taxon>
        <taxon>Nitrososphaerales</taxon>
        <taxon>Nitrososphaeraceae</taxon>
        <taxon>Nitrososphaera</taxon>
    </lineage>
</organism>
<dbReference type="BioCyc" id="CNIT1237085:G1324-2931-MONOMER"/>
<feature type="transmembrane region" description="Helical" evidence="1">
    <location>
        <begin position="5"/>
        <end position="22"/>
    </location>
</feature>
<dbReference type="AlphaFoldDB" id="K0INR8"/>
<feature type="transmembrane region" description="Helical" evidence="1">
    <location>
        <begin position="42"/>
        <end position="63"/>
    </location>
</feature>
<dbReference type="InParanoid" id="K0INR8"/>
<evidence type="ECO:0008006" key="4">
    <source>
        <dbReference type="Google" id="ProtNLM"/>
    </source>
</evidence>
<sequence length="68" mass="7401">MFKVIVLIVGGIFLMTFGIYLLTNMDLSKFALPFFQLSDINWKAIGFVTIVGGIAIFGSAAVASKLNR</sequence>
<keyword evidence="1" id="KW-0812">Transmembrane</keyword>
<gene>
    <name evidence="2" type="ordered locus">Ngar_c29310</name>
</gene>
<evidence type="ECO:0000256" key="1">
    <source>
        <dbReference type="SAM" id="Phobius"/>
    </source>
</evidence>
<dbReference type="RefSeq" id="WP_015020383.1">
    <property type="nucleotide sequence ID" value="NC_018719.1"/>
</dbReference>
<reference evidence="2 3" key="1">
    <citation type="journal article" date="2012" name="Environ. Microbiol.">
        <title>The genome of the ammonia-oxidizing Candidatus Nitrososphaera gargensis: insights into metabolic versatility and environmental adaptations.</title>
        <authorList>
            <person name="Spang A."/>
            <person name="Poehlein A."/>
            <person name="Offre P."/>
            <person name="Zumbragel S."/>
            <person name="Haider S."/>
            <person name="Rychlik N."/>
            <person name="Nowka B."/>
            <person name="Schmeisser C."/>
            <person name="Lebedeva E.V."/>
            <person name="Rattei T."/>
            <person name="Bohm C."/>
            <person name="Schmid M."/>
            <person name="Galushko A."/>
            <person name="Hatzenpichler R."/>
            <person name="Weinmaier T."/>
            <person name="Daniel R."/>
            <person name="Schleper C."/>
            <person name="Spieck E."/>
            <person name="Streit W."/>
            <person name="Wagner M."/>
        </authorList>
    </citation>
    <scope>NUCLEOTIDE SEQUENCE [LARGE SCALE GENOMIC DNA]</scope>
    <source>
        <strain evidence="3">Ga9.2</strain>
    </source>
</reference>